<dbReference type="GO" id="GO:0016616">
    <property type="term" value="F:oxidoreductase activity, acting on the CH-OH group of donors, NAD or NADP as acceptor"/>
    <property type="evidence" value="ECO:0007669"/>
    <property type="project" value="InterPro"/>
</dbReference>
<evidence type="ECO:0000313" key="6">
    <source>
        <dbReference type="EMBL" id="AXL05041.1"/>
    </source>
</evidence>
<dbReference type="GO" id="GO:0051287">
    <property type="term" value="F:NAD binding"/>
    <property type="evidence" value="ECO:0007669"/>
    <property type="project" value="InterPro"/>
</dbReference>
<dbReference type="NCBIfam" id="TIGR03026">
    <property type="entry name" value="NDP-sugDHase"/>
    <property type="match status" value="1"/>
</dbReference>
<dbReference type="InterPro" id="IPR001732">
    <property type="entry name" value="UDP-Glc/GDP-Man_DH_N"/>
</dbReference>
<dbReference type="SUPFAM" id="SSF48179">
    <property type="entry name" value="6-phosphogluconate dehydrogenase C-terminal domain-like"/>
    <property type="match status" value="1"/>
</dbReference>
<evidence type="ECO:0000256" key="1">
    <source>
        <dbReference type="ARBA" id="ARBA00006601"/>
    </source>
</evidence>
<evidence type="ECO:0000259" key="5">
    <source>
        <dbReference type="SMART" id="SM00984"/>
    </source>
</evidence>
<accession>A0A346ACS9</accession>
<dbReference type="GO" id="GO:0000271">
    <property type="term" value="P:polysaccharide biosynthetic process"/>
    <property type="evidence" value="ECO:0007669"/>
    <property type="project" value="InterPro"/>
</dbReference>
<dbReference type="Pfam" id="PF03720">
    <property type="entry name" value="UDPG_MGDP_dh_C"/>
    <property type="match status" value="1"/>
</dbReference>
<dbReference type="SUPFAM" id="SSF51735">
    <property type="entry name" value="NAD(P)-binding Rossmann-fold domains"/>
    <property type="match status" value="1"/>
</dbReference>
<dbReference type="PANTHER" id="PTHR43491:SF2">
    <property type="entry name" value="UDP-N-ACETYL-D-MANNOSAMINE DEHYDROGENASE"/>
    <property type="match status" value="1"/>
</dbReference>
<gene>
    <name evidence="6" type="primary">gna</name>
</gene>
<dbReference type="Pfam" id="PF03721">
    <property type="entry name" value="UDPG_MGDP_dh_N"/>
    <property type="match status" value="1"/>
</dbReference>
<dbReference type="Pfam" id="PF00984">
    <property type="entry name" value="UDPG_MGDP_dh"/>
    <property type="match status" value="1"/>
</dbReference>
<proteinExistence type="inferred from homology"/>
<name>A0A346ACS9_AERHY</name>
<dbReference type="InterPro" id="IPR017476">
    <property type="entry name" value="UDP-Glc/GDP-Man"/>
</dbReference>
<dbReference type="PIRSF" id="PIRSF500136">
    <property type="entry name" value="UDP_ManNAc_DH"/>
    <property type="match status" value="1"/>
</dbReference>
<evidence type="ECO:0000256" key="3">
    <source>
        <dbReference type="ARBA" id="ARBA00023027"/>
    </source>
</evidence>
<dbReference type="SUPFAM" id="SSF52413">
    <property type="entry name" value="UDP-glucose/GDP-mannose dehydrogenase C-terminal domain"/>
    <property type="match status" value="1"/>
</dbReference>
<organism evidence="6">
    <name type="scientific">Aeromonas hydrophila</name>
    <dbReference type="NCBI Taxonomy" id="644"/>
    <lineage>
        <taxon>Bacteria</taxon>
        <taxon>Pseudomonadati</taxon>
        <taxon>Pseudomonadota</taxon>
        <taxon>Gammaproteobacteria</taxon>
        <taxon>Aeromonadales</taxon>
        <taxon>Aeromonadaceae</taxon>
        <taxon>Aeromonas</taxon>
    </lineage>
</organism>
<dbReference type="Gene3D" id="3.40.50.720">
    <property type="entry name" value="NAD(P)-binding Rossmann-like Domain"/>
    <property type="match status" value="2"/>
</dbReference>
<dbReference type="PIRSF" id="PIRSF000124">
    <property type="entry name" value="UDPglc_GDPman_dh"/>
    <property type="match status" value="1"/>
</dbReference>
<dbReference type="InterPro" id="IPR008927">
    <property type="entry name" value="6-PGluconate_DH-like_C_sf"/>
</dbReference>
<feature type="domain" description="UDP-glucose/GDP-mannose dehydrogenase C-terminal" evidence="5">
    <location>
        <begin position="315"/>
        <end position="414"/>
    </location>
</feature>
<dbReference type="InterPro" id="IPR028359">
    <property type="entry name" value="UDP_ManNAc/GlcNAc_DH"/>
</dbReference>
<dbReference type="PANTHER" id="PTHR43491">
    <property type="entry name" value="UDP-N-ACETYL-D-MANNOSAMINE DEHYDROGENASE"/>
    <property type="match status" value="1"/>
</dbReference>
<keyword evidence="3" id="KW-0520">NAD</keyword>
<dbReference type="EMBL" id="MH449682">
    <property type="protein sequence ID" value="AXL05041.1"/>
    <property type="molecule type" value="Genomic_DNA"/>
</dbReference>
<reference evidence="6" key="1">
    <citation type="submission" date="2018-06" db="EMBL/GenBank/DDBJ databases">
        <title>Genetic diversity of the Aeromonas Hydrophila O antigens and development of a suspension array for serotype detection.</title>
        <authorList>
            <person name="Cao H."/>
            <person name="Liu B."/>
        </authorList>
    </citation>
    <scope>NUCLEOTIDE SEQUENCE</scope>
    <source>
        <strain evidence="6">G5385</strain>
    </source>
</reference>
<protein>
    <submittedName>
        <fullName evidence="6">UDP-N-acetyl-D-glucosamine 6-dehydrogenase</fullName>
    </submittedName>
</protein>
<dbReference type="InterPro" id="IPR014026">
    <property type="entry name" value="UDP-Glc/GDP-Man_DH_dimer"/>
</dbReference>
<dbReference type="GO" id="GO:0016628">
    <property type="term" value="F:oxidoreductase activity, acting on the CH-CH group of donors, NAD or NADP as acceptor"/>
    <property type="evidence" value="ECO:0007669"/>
    <property type="project" value="InterPro"/>
</dbReference>
<dbReference type="AlphaFoldDB" id="A0A346ACS9"/>
<evidence type="ECO:0000256" key="2">
    <source>
        <dbReference type="ARBA" id="ARBA00023002"/>
    </source>
</evidence>
<dbReference type="InterPro" id="IPR014027">
    <property type="entry name" value="UDP-Glc/GDP-Man_DH_C"/>
</dbReference>
<dbReference type="InterPro" id="IPR036220">
    <property type="entry name" value="UDP-Glc/GDP-Man_DH_C_sf"/>
</dbReference>
<dbReference type="InterPro" id="IPR036291">
    <property type="entry name" value="NAD(P)-bd_dom_sf"/>
</dbReference>
<sequence>MQSAKISIIGLGYVGLPLAVEFGKNFDVVGFDINKERVLQLQKGIDLTKECTSEELSEATRLIYSYNIESIKDSNVYIVTVPTPVDKHFKPDLTPLLKASQMIGSVISKGDIVIYESTVYPGATEDDCIPEIERVSGLKFNQDFFAGYSPERINPGDKINRLTTIKKITSGSTPDVAEFVDKLYRSIITAGTFKATSIRVAEAAKVIENTQRDVNIALMNEFAMMFNKMNINVSDVLDAAGTKWNFIKLTPGLVGGHCIGVDPYYLLQKANEFNYSPDMIRSAREINNGMAGFVSDQIISGMVRKGMIVPGSDLLILGFTFKENCPDIRNTKVIDVYNTLQKYNLNIDVFDPVANSDEVYTEYGIRMIDKLEPEKKYDVVALMVPHDIFIHDHELYHCVKPCGFVYDLKSKLMNLNSIDKIVL</sequence>
<evidence type="ECO:0000256" key="4">
    <source>
        <dbReference type="PIRNR" id="PIRNR000124"/>
    </source>
</evidence>
<keyword evidence="2" id="KW-0560">Oxidoreductase</keyword>
<comment type="similarity">
    <text evidence="1 4">Belongs to the UDP-glucose/GDP-mannose dehydrogenase family.</text>
</comment>
<dbReference type="SMART" id="SM00984">
    <property type="entry name" value="UDPG_MGDP_dh_C"/>
    <property type="match status" value="1"/>
</dbReference>